<proteinExistence type="predicted"/>
<evidence type="ECO:0000313" key="4">
    <source>
        <dbReference type="Proteomes" id="UP000698800"/>
    </source>
</evidence>
<dbReference type="AlphaFoldDB" id="A0A9P8L000"/>
<dbReference type="Proteomes" id="UP000698800">
    <property type="component" value="Unassembled WGS sequence"/>
</dbReference>
<accession>A0A9P8L000</accession>
<evidence type="ECO:0000256" key="1">
    <source>
        <dbReference type="SAM" id="MobiDB-lite"/>
    </source>
</evidence>
<organism evidence="3 4">
    <name type="scientific">Glutinoglossum americanum</name>
    <dbReference type="NCBI Taxonomy" id="1670608"/>
    <lineage>
        <taxon>Eukaryota</taxon>
        <taxon>Fungi</taxon>
        <taxon>Dikarya</taxon>
        <taxon>Ascomycota</taxon>
        <taxon>Pezizomycotina</taxon>
        <taxon>Geoglossomycetes</taxon>
        <taxon>Geoglossales</taxon>
        <taxon>Geoglossaceae</taxon>
        <taxon>Glutinoglossum</taxon>
    </lineage>
</organism>
<dbReference type="PROSITE" id="PS51184">
    <property type="entry name" value="JMJC"/>
    <property type="match status" value="1"/>
</dbReference>
<comment type="caution">
    <text evidence="3">The sequence shown here is derived from an EMBL/GenBank/DDBJ whole genome shotgun (WGS) entry which is preliminary data.</text>
</comment>
<dbReference type="EMBL" id="JAGHQL010000322">
    <property type="protein sequence ID" value="KAH0533880.1"/>
    <property type="molecule type" value="Genomic_DNA"/>
</dbReference>
<dbReference type="InterPro" id="IPR003347">
    <property type="entry name" value="JmjC_dom"/>
</dbReference>
<sequence>MYESDCIRFTGLFTRESGDRVGRQTRESDSRLANPTTDSRIRQQTRESDDKLANPTADSRLRRQTRNPTGKMQHFRAEDIEVFKAYCQNNVSRFRMTAEKWGVTVGYLLGVQQGSLERSRAARAKAKFRYDTGPRQLIALATKGDAKERQVVLEDNIHSMVILEHESIGHRGYRSTWKAINEKYYGISYDEVLYLLKFCRQPDCVLRRTQSNRHGTVSPEPPQVIRSNSTQDLPQGLAATRKQSILGDLHHFKDQFNAAIVDAICKQDLPLLEDIPPSVLAVWRSSTVGVPRLIPSNSCWRYPLEDEKLWCAVMSTVKETRTKNEIWCFGQKEQGTSPHQVTFQLLQPNRERPLCLLNLELKKSDFQNSMKLPHELESMLTYPAYLKPGFAINITPKWAFVDIHADNGHNGLTSAVLCEKLWVFYPPTDRNIQEFASSTGTQGRLIRVGPKLEGGLLARQRKGQTIFIPAGALHAVLTLDATAGLVPGITFAAWETMHVPLRYAKHLAVEQPDHEQLADVLNCYLQHLDEALHSDHNPARASAVSLWISHQELLETVILPNSALRQRAVKIWQQFFSANPDYSKGGICPCGKDVQGTPFDLHMWESHLLYLIDGNNGGDS</sequence>
<gene>
    <name evidence="3" type="ORF">FGG08_007499</name>
</gene>
<feature type="domain" description="JmjC" evidence="2">
    <location>
        <begin position="361"/>
        <end position="508"/>
    </location>
</feature>
<evidence type="ECO:0000313" key="3">
    <source>
        <dbReference type="EMBL" id="KAH0533880.1"/>
    </source>
</evidence>
<protein>
    <recommendedName>
        <fullName evidence="2">JmjC domain-containing protein</fullName>
    </recommendedName>
</protein>
<feature type="region of interest" description="Disordered" evidence="1">
    <location>
        <begin position="18"/>
        <end position="72"/>
    </location>
</feature>
<feature type="compositionally biased region" description="Basic and acidic residues" evidence="1">
    <location>
        <begin position="39"/>
        <end position="52"/>
    </location>
</feature>
<dbReference type="SUPFAM" id="SSF51197">
    <property type="entry name" value="Clavaminate synthase-like"/>
    <property type="match status" value="1"/>
</dbReference>
<dbReference type="Gene3D" id="2.60.120.650">
    <property type="entry name" value="Cupin"/>
    <property type="match status" value="1"/>
</dbReference>
<name>A0A9P8L000_9PEZI</name>
<reference evidence="3" key="1">
    <citation type="submission" date="2021-03" db="EMBL/GenBank/DDBJ databases">
        <title>Comparative genomics and phylogenomic investigation of the class Geoglossomycetes provide insights into ecological specialization and systematics.</title>
        <authorList>
            <person name="Melie T."/>
            <person name="Pirro S."/>
            <person name="Miller A.N."/>
            <person name="Quandt A."/>
        </authorList>
    </citation>
    <scope>NUCLEOTIDE SEQUENCE</scope>
    <source>
        <strain evidence="3">GBOQ0MN5Z8</strain>
    </source>
</reference>
<feature type="compositionally biased region" description="Basic and acidic residues" evidence="1">
    <location>
        <begin position="18"/>
        <end position="30"/>
    </location>
</feature>
<evidence type="ECO:0000259" key="2">
    <source>
        <dbReference type="PROSITE" id="PS51184"/>
    </source>
</evidence>
<keyword evidence="4" id="KW-1185">Reference proteome</keyword>
<dbReference type="OrthoDB" id="5331193at2759"/>